<evidence type="ECO:0000256" key="2">
    <source>
        <dbReference type="ARBA" id="ARBA00001946"/>
    </source>
</evidence>
<dbReference type="FunFam" id="3.40.120.10:FF:000004">
    <property type="entry name" value="Phosphoglucomutase 5"/>
    <property type="match status" value="1"/>
</dbReference>
<evidence type="ECO:0000259" key="11">
    <source>
        <dbReference type="Pfam" id="PF02878"/>
    </source>
</evidence>
<evidence type="ECO:0000256" key="4">
    <source>
        <dbReference type="ARBA" id="ARBA00012728"/>
    </source>
</evidence>
<organism evidence="14 15">
    <name type="scientific">Natronospira elongata</name>
    <dbReference type="NCBI Taxonomy" id="3110268"/>
    <lineage>
        <taxon>Bacteria</taxon>
        <taxon>Pseudomonadati</taxon>
        <taxon>Pseudomonadota</taxon>
        <taxon>Gammaproteobacteria</taxon>
        <taxon>Natronospirales</taxon>
        <taxon>Natronospiraceae</taxon>
        <taxon>Natronospira</taxon>
    </lineage>
</organism>
<evidence type="ECO:0000256" key="1">
    <source>
        <dbReference type="ARBA" id="ARBA00000443"/>
    </source>
</evidence>
<dbReference type="NCBIfam" id="NF005737">
    <property type="entry name" value="PRK07564.1-1"/>
    <property type="match status" value="1"/>
</dbReference>
<evidence type="ECO:0000313" key="14">
    <source>
        <dbReference type="EMBL" id="MEA5444333.1"/>
    </source>
</evidence>
<dbReference type="Proteomes" id="UP001302316">
    <property type="component" value="Unassembled WGS sequence"/>
</dbReference>
<comment type="cofactor">
    <cofactor evidence="2">
        <name>Mg(2+)</name>
        <dbReference type="ChEBI" id="CHEBI:18420"/>
    </cofactor>
</comment>
<dbReference type="InterPro" id="IPR016055">
    <property type="entry name" value="A-D-PHexomutase_a/b/a-I/II/III"/>
</dbReference>
<proteinExistence type="inferred from homology"/>
<dbReference type="EC" id="5.4.2.2" evidence="4"/>
<evidence type="ECO:0000259" key="13">
    <source>
        <dbReference type="Pfam" id="PF02880"/>
    </source>
</evidence>
<evidence type="ECO:0000256" key="8">
    <source>
        <dbReference type="ARBA" id="ARBA00023235"/>
    </source>
</evidence>
<evidence type="ECO:0000256" key="7">
    <source>
        <dbReference type="ARBA" id="ARBA00022842"/>
    </source>
</evidence>
<dbReference type="InterPro" id="IPR005845">
    <property type="entry name" value="A-D-PHexomutase_a/b/a-II"/>
</dbReference>
<feature type="region of interest" description="Disordered" evidence="10">
    <location>
        <begin position="1"/>
        <end position="23"/>
    </location>
</feature>
<dbReference type="PROSITE" id="PS00710">
    <property type="entry name" value="PGM_PMM"/>
    <property type="match status" value="1"/>
</dbReference>
<feature type="domain" description="Alpha-D-phosphohexomutase alpha/beta/alpha" evidence="11">
    <location>
        <begin position="14"/>
        <end position="153"/>
    </location>
</feature>
<dbReference type="InterPro" id="IPR005846">
    <property type="entry name" value="A-D-PHexomutase_a/b/a-III"/>
</dbReference>
<dbReference type="GO" id="GO:0004614">
    <property type="term" value="F:phosphoglucomutase activity"/>
    <property type="evidence" value="ECO:0007669"/>
    <property type="project" value="UniProtKB-EC"/>
</dbReference>
<dbReference type="Pfam" id="PF02878">
    <property type="entry name" value="PGM_PMM_I"/>
    <property type="match status" value="1"/>
</dbReference>
<dbReference type="PANTHER" id="PTHR22573">
    <property type="entry name" value="PHOSPHOHEXOMUTASE FAMILY MEMBER"/>
    <property type="match status" value="1"/>
</dbReference>
<dbReference type="GO" id="GO:0000287">
    <property type="term" value="F:magnesium ion binding"/>
    <property type="evidence" value="ECO:0007669"/>
    <property type="project" value="InterPro"/>
</dbReference>
<evidence type="ECO:0000259" key="12">
    <source>
        <dbReference type="Pfam" id="PF02879"/>
    </source>
</evidence>
<gene>
    <name evidence="14" type="ORF">VCB98_00690</name>
</gene>
<dbReference type="Pfam" id="PF02880">
    <property type="entry name" value="PGM_PMM_III"/>
    <property type="match status" value="1"/>
</dbReference>
<dbReference type="AlphaFoldDB" id="A0AAP6JCH1"/>
<evidence type="ECO:0000256" key="3">
    <source>
        <dbReference type="ARBA" id="ARBA00010231"/>
    </source>
</evidence>
<name>A0AAP6JCH1_9GAMM</name>
<keyword evidence="5" id="KW-0597">Phosphoprotein</keyword>
<dbReference type="PANTHER" id="PTHR22573:SF2">
    <property type="entry name" value="PHOSPHOGLUCOMUTASE"/>
    <property type="match status" value="1"/>
</dbReference>
<dbReference type="InterPro" id="IPR005841">
    <property type="entry name" value="Alpha-D-phosphohexomutase_SF"/>
</dbReference>
<dbReference type="Gene3D" id="3.40.120.10">
    <property type="entry name" value="Alpha-D-Glucose-1,6-Bisphosphate, subunit A, domain 3"/>
    <property type="match status" value="3"/>
</dbReference>
<evidence type="ECO:0000256" key="9">
    <source>
        <dbReference type="RuleBase" id="RU004326"/>
    </source>
</evidence>
<dbReference type="InterPro" id="IPR036900">
    <property type="entry name" value="A-D-PHexomutase_C_sf"/>
</dbReference>
<comment type="caution">
    <text evidence="14">The sequence shown here is derived from an EMBL/GenBank/DDBJ whole genome shotgun (WGS) entry which is preliminary data.</text>
</comment>
<sequence>MSIKDVATTPFDDQKPGTAGLRKPVSRFQTPHYLENFVQAVFDSVPSLKGGRLVVGGDGRYFNDQAADTILRMAAANGVEQVIIGCQALLSTPAAAHLIAQESAAGGFLLTASHNPGGPDGDFGIKFNIAGGGQAPAELTDRIHTRSREIRQYHISDQTCPGFAEIGESRLEDMMIRVVDPVAEHVNLMARCFDFDAIRDWLHNKPRRFVFDAMHAVTGPYAREIFVHQLGLSEDVVRNGQPKPDFNGSHPDPNPHDAHAFLEAFQALPEGEIGAASDGDGDRNMILGRQNGRALVVSPCDSLAVIAANHHCIPALADGLKGVARSMPTSRALDRVAQELGIPCHETPTGWRFFASLLDGGYIRLCGEESFGTSSDHVREKDGLWAVLAWLQILASRDMTVAELLDEHWSRFGRDYFARHDFNLSIEQGQAVMERLSTLVEAGEYRDCPVDRFDYTDPVSGHRVEAQGYRLFTDNGRAVFRLSGTGTRGATLRIYLEQHMPAQEDCRQDMVTVLEPMRALASEAAQLEALTGKPRADQVI</sequence>
<dbReference type="GO" id="GO:0005829">
    <property type="term" value="C:cytosol"/>
    <property type="evidence" value="ECO:0007669"/>
    <property type="project" value="TreeGrafter"/>
</dbReference>
<dbReference type="InterPro" id="IPR045244">
    <property type="entry name" value="PGM"/>
</dbReference>
<evidence type="ECO:0000313" key="15">
    <source>
        <dbReference type="Proteomes" id="UP001302316"/>
    </source>
</evidence>
<evidence type="ECO:0000256" key="6">
    <source>
        <dbReference type="ARBA" id="ARBA00022723"/>
    </source>
</evidence>
<reference evidence="14 15" key="1">
    <citation type="submission" date="2023-12" db="EMBL/GenBank/DDBJ databases">
        <title>Whole-genome sequencing of halo(alkali)philic microorganisms from hypersaline lakes.</title>
        <authorList>
            <person name="Sorokin D.Y."/>
            <person name="Merkel A.Y."/>
            <person name="Messina E."/>
            <person name="Yakimov M."/>
        </authorList>
    </citation>
    <scope>NUCLEOTIDE SEQUENCE [LARGE SCALE GENOMIC DNA]</scope>
    <source>
        <strain evidence="14 15">AB-CW1</strain>
    </source>
</reference>
<dbReference type="Pfam" id="PF02879">
    <property type="entry name" value="PGM_PMM_II"/>
    <property type="match status" value="1"/>
</dbReference>
<feature type="domain" description="Alpha-D-phosphohexomutase alpha/beta/alpha" evidence="13">
    <location>
        <begin position="301"/>
        <end position="412"/>
    </location>
</feature>
<comment type="similarity">
    <text evidence="3 9">Belongs to the phosphohexose mutase family.</text>
</comment>
<keyword evidence="6 9" id="KW-0479">Metal-binding</keyword>
<accession>A0AAP6JCH1</accession>
<comment type="catalytic activity">
    <reaction evidence="1">
        <text>alpha-D-glucose 1-phosphate = alpha-D-glucose 6-phosphate</text>
        <dbReference type="Rhea" id="RHEA:23536"/>
        <dbReference type="ChEBI" id="CHEBI:58225"/>
        <dbReference type="ChEBI" id="CHEBI:58601"/>
        <dbReference type="EC" id="5.4.2.2"/>
    </reaction>
</comment>
<dbReference type="RefSeq" id="WP_346049418.1">
    <property type="nucleotide sequence ID" value="NZ_JAYGII010000001.1"/>
</dbReference>
<feature type="domain" description="Alpha-D-phosphohexomutase alpha/beta/alpha" evidence="12">
    <location>
        <begin position="201"/>
        <end position="287"/>
    </location>
</feature>
<dbReference type="SUPFAM" id="SSF53738">
    <property type="entry name" value="Phosphoglucomutase, first 3 domains"/>
    <property type="match status" value="3"/>
</dbReference>
<dbReference type="GO" id="GO:0005975">
    <property type="term" value="P:carbohydrate metabolic process"/>
    <property type="evidence" value="ECO:0007669"/>
    <property type="project" value="InterPro"/>
</dbReference>
<keyword evidence="7 9" id="KW-0460">Magnesium</keyword>
<dbReference type="Gene3D" id="3.30.310.50">
    <property type="entry name" value="Alpha-D-phosphohexomutase, C-terminal domain"/>
    <property type="match status" value="1"/>
</dbReference>
<keyword evidence="15" id="KW-1185">Reference proteome</keyword>
<dbReference type="InterPro" id="IPR016066">
    <property type="entry name" value="A-D-PHexomutase_CS"/>
</dbReference>
<dbReference type="PRINTS" id="PR00509">
    <property type="entry name" value="PGMPMM"/>
</dbReference>
<evidence type="ECO:0000256" key="5">
    <source>
        <dbReference type="ARBA" id="ARBA00022553"/>
    </source>
</evidence>
<dbReference type="EMBL" id="JAYGII010000001">
    <property type="protein sequence ID" value="MEA5444333.1"/>
    <property type="molecule type" value="Genomic_DNA"/>
</dbReference>
<keyword evidence="8 14" id="KW-0413">Isomerase</keyword>
<dbReference type="InterPro" id="IPR005844">
    <property type="entry name" value="A-D-PHexomutase_a/b/a-I"/>
</dbReference>
<dbReference type="Pfam" id="PF24947">
    <property type="entry name" value="PGM1_C_vert_fung"/>
    <property type="match status" value="1"/>
</dbReference>
<dbReference type="SUPFAM" id="SSF55957">
    <property type="entry name" value="Phosphoglucomutase, C-terminal domain"/>
    <property type="match status" value="1"/>
</dbReference>
<evidence type="ECO:0000256" key="10">
    <source>
        <dbReference type="SAM" id="MobiDB-lite"/>
    </source>
</evidence>
<protein>
    <recommendedName>
        <fullName evidence="4">phosphoglucomutase (alpha-D-glucose-1,6-bisphosphate-dependent)</fullName>
        <ecNumber evidence="4">5.4.2.2</ecNumber>
    </recommendedName>
</protein>